<evidence type="ECO:0000256" key="1">
    <source>
        <dbReference type="ARBA" id="ARBA00001966"/>
    </source>
</evidence>
<dbReference type="InterPro" id="IPR023984">
    <property type="entry name" value="rSAM_ocin_1"/>
</dbReference>
<feature type="region of interest" description="Disordered" evidence="6">
    <location>
        <begin position="1"/>
        <end position="22"/>
    </location>
</feature>
<accession>A0ABV9S9G5</accession>
<dbReference type="RefSeq" id="WP_378059301.1">
    <property type="nucleotide sequence ID" value="NZ_JBHSIS010000017.1"/>
</dbReference>
<evidence type="ECO:0000256" key="4">
    <source>
        <dbReference type="ARBA" id="ARBA00023004"/>
    </source>
</evidence>
<dbReference type="SFLD" id="SFLDS00029">
    <property type="entry name" value="Radical_SAM"/>
    <property type="match status" value="1"/>
</dbReference>
<dbReference type="SFLD" id="SFLDF00324">
    <property type="entry name" value="bacteriocin_maturation"/>
    <property type="match status" value="1"/>
</dbReference>
<keyword evidence="5" id="KW-0411">Iron-sulfur</keyword>
<dbReference type="SUPFAM" id="SSF102114">
    <property type="entry name" value="Radical SAM enzymes"/>
    <property type="match status" value="1"/>
</dbReference>
<dbReference type="InterPro" id="IPR006638">
    <property type="entry name" value="Elp3/MiaA/NifB-like_rSAM"/>
</dbReference>
<gene>
    <name evidence="8" type="ORF">ACFPCV_27785</name>
</gene>
<organism evidence="8 9">
    <name type="scientific">Actinophytocola glycyrrhizae</name>
    <dbReference type="NCBI Taxonomy" id="2044873"/>
    <lineage>
        <taxon>Bacteria</taxon>
        <taxon>Bacillati</taxon>
        <taxon>Actinomycetota</taxon>
        <taxon>Actinomycetes</taxon>
        <taxon>Pseudonocardiales</taxon>
        <taxon>Pseudonocardiaceae</taxon>
    </lineage>
</organism>
<dbReference type="Gene3D" id="3.40.50.280">
    <property type="entry name" value="Cobalamin-binding domain"/>
    <property type="match status" value="1"/>
</dbReference>
<keyword evidence="3" id="KW-0479">Metal-binding</keyword>
<dbReference type="PROSITE" id="PS51332">
    <property type="entry name" value="B12_BINDING"/>
    <property type="match status" value="1"/>
</dbReference>
<comment type="cofactor">
    <cofactor evidence="1">
        <name>[4Fe-4S] cluster</name>
        <dbReference type="ChEBI" id="CHEBI:49883"/>
    </cofactor>
</comment>
<dbReference type="InterPro" id="IPR058240">
    <property type="entry name" value="rSAM_sf"/>
</dbReference>
<dbReference type="InterPro" id="IPR013785">
    <property type="entry name" value="Aldolase_TIM"/>
</dbReference>
<evidence type="ECO:0000256" key="2">
    <source>
        <dbReference type="ARBA" id="ARBA00022691"/>
    </source>
</evidence>
<dbReference type="InterPro" id="IPR051198">
    <property type="entry name" value="BchE-like"/>
</dbReference>
<dbReference type="Pfam" id="PF04055">
    <property type="entry name" value="Radical_SAM"/>
    <property type="match status" value="1"/>
</dbReference>
<reference evidence="9" key="1">
    <citation type="journal article" date="2019" name="Int. J. Syst. Evol. Microbiol.">
        <title>The Global Catalogue of Microorganisms (GCM) 10K type strain sequencing project: providing services to taxonomists for standard genome sequencing and annotation.</title>
        <authorList>
            <consortium name="The Broad Institute Genomics Platform"/>
            <consortium name="The Broad Institute Genome Sequencing Center for Infectious Disease"/>
            <person name="Wu L."/>
            <person name="Ma J."/>
        </authorList>
    </citation>
    <scope>NUCLEOTIDE SEQUENCE [LARGE SCALE GENOMIC DNA]</scope>
    <source>
        <strain evidence="9">ZS-22-S1</strain>
    </source>
</reference>
<dbReference type="SFLD" id="SFLDG01082">
    <property type="entry name" value="B12-binding_domain_containing"/>
    <property type="match status" value="1"/>
</dbReference>
<dbReference type="PANTHER" id="PTHR43409">
    <property type="entry name" value="ANAEROBIC MAGNESIUM-PROTOPORPHYRIN IX MONOMETHYL ESTER CYCLASE-RELATED"/>
    <property type="match status" value="1"/>
</dbReference>
<evidence type="ECO:0000259" key="7">
    <source>
        <dbReference type="PROSITE" id="PS51332"/>
    </source>
</evidence>
<dbReference type="Proteomes" id="UP001595859">
    <property type="component" value="Unassembled WGS sequence"/>
</dbReference>
<dbReference type="InterPro" id="IPR006158">
    <property type="entry name" value="Cobalamin-bd"/>
</dbReference>
<dbReference type="NCBIfam" id="TIGR03975">
    <property type="entry name" value="rSAM_ocin_1"/>
    <property type="match status" value="1"/>
</dbReference>
<keyword evidence="4" id="KW-0408">Iron</keyword>
<evidence type="ECO:0000313" key="8">
    <source>
        <dbReference type="EMBL" id="MFC4857316.1"/>
    </source>
</evidence>
<dbReference type="SMART" id="SM00729">
    <property type="entry name" value="Elp3"/>
    <property type="match status" value="1"/>
</dbReference>
<dbReference type="InterPro" id="IPR007197">
    <property type="entry name" value="rSAM"/>
</dbReference>
<evidence type="ECO:0000313" key="9">
    <source>
        <dbReference type="Proteomes" id="UP001595859"/>
    </source>
</evidence>
<feature type="domain" description="B12-binding" evidence="7">
    <location>
        <begin position="99"/>
        <end position="237"/>
    </location>
</feature>
<evidence type="ECO:0000256" key="3">
    <source>
        <dbReference type="ARBA" id="ARBA00022723"/>
    </source>
</evidence>
<dbReference type="EMBL" id="JBHSIS010000017">
    <property type="protein sequence ID" value="MFC4857316.1"/>
    <property type="molecule type" value="Genomic_DNA"/>
</dbReference>
<proteinExistence type="predicted"/>
<sequence length="640" mass="72179">MTRTEILLSPSRPAAPSTEPDVAPTRSLRVAMVNMPWARVNAPSIQCGLLQSIARRAGHHCDTHYLNIEFAAFLGGPGYDKFAMMDSLRLHFLGEWLFSYAAFGEVMPTSEYLTTYPEVVADWSEWMGGDADHLVTTQRETLPEWIADCAARPEWGGYDVIGFTSTFLQTTAALALGRAIRQAHPQTALVYGGANFDSDMGLEYARKLPWLDYVVAGEGDVTFPALLNAIADGREVRIPGVHRYGEPPEPPSTGLLGPSGLDELPVPAYRDYFDALDRFGREEVLVPKDPIRLPVEFSRGCWWGAKHHCTFCGLNALNMAFRSKSGPRAVDELASLLREYRVVHVDAVDNILDMRYLTSFCAEMAERHWDVNMFFEVKANLTREQVRTMKLAGIMRVQPGIESLSSNVLRLMRKGSSLLINVRLLKWARYYGIRVAWNLLAGFPGEKDEDYTEQLRLIPLLHHLEPPTGCQRIWLERFSPYFTDESFPMQNKQPQESYRHIFPAYLDHAKIAYFYRYESPGTCSNATIAKMNDAIDTWQERDEQNATLVVQRLPGRLTIIDKRTSEPRRLVLTGWRADAYDACGDTARTPAKVRERVGADESEVSVERVTDFLDGCCRAGIMISDEGMYLGLALPENPGW</sequence>
<name>A0ABV9S9G5_9PSEU</name>
<dbReference type="Gene3D" id="3.20.20.70">
    <property type="entry name" value="Aldolase class I"/>
    <property type="match status" value="1"/>
</dbReference>
<evidence type="ECO:0000256" key="5">
    <source>
        <dbReference type="ARBA" id="ARBA00023014"/>
    </source>
</evidence>
<protein>
    <submittedName>
        <fullName evidence="8">RiPP maturation radical SAM C-methyltransferase</fullName>
    </submittedName>
</protein>
<keyword evidence="2" id="KW-0949">S-adenosyl-L-methionine</keyword>
<evidence type="ECO:0000256" key="6">
    <source>
        <dbReference type="SAM" id="MobiDB-lite"/>
    </source>
</evidence>
<comment type="caution">
    <text evidence="8">The sequence shown here is derived from an EMBL/GenBank/DDBJ whole genome shotgun (WGS) entry which is preliminary data.</text>
</comment>
<keyword evidence="9" id="KW-1185">Reference proteome</keyword>
<dbReference type="PANTHER" id="PTHR43409:SF7">
    <property type="entry name" value="BLL1977 PROTEIN"/>
    <property type="match status" value="1"/>
</dbReference>